<reference evidence="17 18" key="1">
    <citation type="journal article" date="2015" name="Genome Biol. Evol.">
        <title>Comparative Genomics of Listeria Sensu Lato: Genus-Wide Differences in Evolutionary Dynamics and the Progressive Gain of Complex, Potentially Pathogenicity-Related Traits through Lateral Gene Transfer.</title>
        <authorList>
            <person name="Chiara M."/>
            <person name="Caruso M."/>
            <person name="D'Erchia A.M."/>
            <person name="Manzari C."/>
            <person name="Fraccalvieri R."/>
            <person name="Goffredo E."/>
            <person name="Latorre L."/>
            <person name="Miccolupo A."/>
            <person name="Padalino I."/>
            <person name="Santagada G."/>
            <person name="Chiocco D."/>
            <person name="Pesole G."/>
            <person name="Horner D.S."/>
            <person name="Parisi A."/>
        </authorList>
    </citation>
    <scope>NUCLEOTIDE SEQUENCE [LARGE SCALE GENOMIC DNA]</scope>
    <source>
        <strain evidence="17 18">1991</strain>
    </source>
</reference>
<evidence type="ECO:0000256" key="9">
    <source>
        <dbReference type="ARBA" id="ARBA00022722"/>
    </source>
</evidence>
<evidence type="ECO:0000256" key="15">
    <source>
        <dbReference type="PROSITE-ProRule" id="PRU01319"/>
    </source>
</evidence>
<evidence type="ECO:0000256" key="12">
    <source>
        <dbReference type="ARBA" id="ARBA00022801"/>
    </source>
</evidence>
<dbReference type="EC" id="3.1.26.4" evidence="6 14"/>
<dbReference type="InterPro" id="IPR004641">
    <property type="entry name" value="RNase_HIII"/>
</dbReference>
<gene>
    <name evidence="14" type="primary">rnhC</name>
    <name evidence="17" type="ORF">X560_0300</name>
</gene>
<dbReference type="PANTHER" id="PTHR10954:SF23">
    <property type="entry name" value="RIBONUCLEASE"/>
    <property type="match status" value="1"/>
</dbReference>
<dbReference type="InterPro" id="IPR012295">
    <property type="entry name" value="TBP_dom_sf"/>
</dbReference>
<dbReference type="GO" id="GO:0032299">
    <property type="term" value="C:ribonuclease H2 complex"/>
    <property type="evidence" value="ECO:0007669"/>
    <property type="project" value="TreeGrafter"/>
</dbReference>
<keyword evidence="9 14" id="KW-0540">Nuclease</keyword>
<dbReference type="AlphaFoldDB" id="A0A0J8GKF6"/>
<evidence type="ECO:0000256" key="11">
    <source>
        <dbReference type="ARBA" id="ARBA00022759"/>
    </source>
</evidence>
<dbReference type="InterPro" id="IPR024567">
    <property type="entry name" value="RNase_HII/HIII_dom"/>
</dbReference>
<keyword evidence="8 14" id="KW-0963">Cytoplasm</keyword>
<evidence type="ECO:0000256" key="1">
    <source>
        <dbReference type="ARBA" id="ARBA00000077"/>
    </source>
</evidence>
<dbReference type="CDD" id="cd06590">
    <property type="entry name" value="RNase_HII_bacteria_HIII_like"/>
    <property type="match status" value="1"/>
</dbReference>
<keyword evidence="13 14" id="KW-0460">Magnesium</keyword>
<name>A0A0J8GKF6_9LIST</name>
<dbReference type="InterPro" id="IPR012337">
    <property type="entry name" value="RNaseH-like_sf"/>
</dbReference>
<comment type="catalytic activity">
    <reaction evidence="1 14 15">
        <text>Endonucleolytic cleavage to 5'-phosphomonoester.</text>
        <dbReference type="EC" id="3.1.26.4"/>
    </reaction>
</comment>
<evidence type="ECO:0000256" key="10">
    <source>
        <dbReference type="ARBA" id="ARBA00022723"/>
    </source>
</evidence>
<dbReference type="Gene3D" id="3.30.310.10">
    <property type="entry name" value="TATA-Binding Protein"/>
    <property type="match status" value="1"/>
</dbReference>
<accession>A0A0J8GKF6</accession>
<dbReference type="Gene3D" id="3.30.420.10">
    <property type="entry name" value="Ribonuclease H-like superfamily/Ribonuclease H"/>
    <property type="match status" value="1"/>
</dbReference>
<dbReference type="GO" id="GO:0006298">
    <property type="term" value="P:mismatch repair"/>
    <property type="evidence" value="ECO:0007669"/>
    <property type="project" value="TreeGrafter"/>
</dbReference>
<dbReference type="EMBL" id="AZHO01000004">
    <property type="protein sequence ID" value="KMT61233.1"/>
    <property type="molecule type" value="Genomic_DNA"/>
</dbReference>
<comment type="function">
    <text evidence="3 14">Endonuclease that specifically degrades the RNA of RNA-DNA hybrids.</text>
</comment>
<dbReference type="HAMAP" id="MF_00053">
    <property type="entry name" value="RNase_HIII"/>
    <property type="match status" value="1"/>
</dbReference>
<feature type="binding site" evidence="14 15">
    <location>
        <position position="205"/>
    </location>
    <ligand>
        <name>a divalent metal cation</name>
        <dbReference type="ChEBI" id="CHEBI:60240"/>
    </ligand>
</feature>
<dbReference type="GO" id="GO:0000287">
    <property type="term" value="F:magnesium ion binding"/>
    <property type="evidence" value="ECO:0007669"/>
    <property type="project" value="UniProtKB-UniRule"/>
</dbReference>
<evidence type="ECO:0000256" key="8">
    <source>
        <dbReference type="ARBA" id="ARBA00022490"/>
    </source>
</evidence>
<evidence type="ECO:0000259" key="16">
    <source>
        <dbReference type="PROSITE" id="PS51975"/>
    </source>
</evidence>
<dbReference type="PANTHER" id="PTHR10954">
    <property type="entry name" value="RIBONUCLEASE H2 SUBUNIT A"/>
    <property type="match status" value="1"/>
</dbReference>
<evidence type="ECO:0000313" key="17">
    <source>
        <dbReference type="EMBL" id="KMT61233.1"/>
    </source>
</evidence>
<feature type="domain" description="RNase H type-2" evidence="16">
    <location>
        <begin position="94"/>
        <end position="311"/>
    </location>
</feature>
<protein>
    <recommendedName>
        <fullName evidence="7 14">Ribonuclease HIII</fullName>
        <shortName evidence="14">RNase HIII</shortName>
        <ecNumber evidence="6 14">3.1.26.4</ecNumber>
    </recommendedName>
</protein>
<evidence type="ECO:0000256" key="14">
    <source>
        <dbReference type="HAMAP-Rule" id="MF_00053"/>
    </source>
</evidence>
<dbReference type="Pfam" id="PF01351">
    <property type="entry name" value="RNase_HII"/>
    <property type="match status" value="1"/>
</dbReference>
<evidence type="ECO:0000256" key="7">
    <source>
        <dbReference type="ARBA" id="ARBA00021407"/>
    </source>
</evidence>
<comment type="similarity">
    <text evidence="5 14">Belongs to the RNase HII family. RnhC subfamily.</text>
</comment>
<keyword evidence="12 14" id="KW-0378">Hydrolase</keyword>
<comment type="caution">
    <text evidence="17">The sequence shown here is derived from an EMBL/GenBank/DDBJ whole genome shotgun (WGS) entry which is preliminary data.</text>
</comment>
<keyword evidence="11 14" id="KW-0255">Endonuclease</keyword>
<proteinExistence type="inferred from homology"/>
<dbReference type="InterPro" id="IPR024568">
    <property type="entry name" value="RNase_HIII_N"/>
</dbReference>
<organism evidence="17 18">
    <name type="scientific">Listeria fleischmannii 1991</name>
    <dbReference type="NCBI Taxonomy" id="1430899"/>
    <lineage>
        <taxon>Bacteria</taxon>
        <taxon>Bacillati</taxon>
        <taxon>Bacillota</taxon>
        <taxon>Bacilli</taxon>
        <taxon>Bacillales</taxon>
        <taxon>Listeriaceae</taxon>
        <taxon>Listeria</taxon>
    </lineage>
</organism>
<sequence length="311" mass="34211">MRGRGLIANTVIQASNGQLTEMKQAYTPYIQPKLPPGALFSAKKGSITITAYKSGKVMFQGAGSELEASKWGNSLQKSTPSMAKHTLPDGFQTKNVLGSDEVGTGDFFGPITVCAAYVAKEQMPLLTSLGVKDSKAMKDPEICQIAEKIMPIIPHSVLLCPNTKYNELIGAGINQGQMKAMLHNRALQNVLRRMWPEEPDAILIDQFAEKNTYYRYLAKESDVVRDKVFFATKAEGLHLSVAAASIIARYKFVEAFSEMETELKMPLTKGAGPKVDQVAAQIIKKYGTATLEKYTKKHFANTEKANRLARL</sequence>
<evidence type="ECO:0000256" key="6">
    <source>
        <dbReference type="ARBA" id="ARBA00012180"/>
    </source>
</evidence>
<dbReference type="Proteomes" id="UP000052258">
    <property type="component" value="Unassembled WGS sequence"/>
</dbReference>
<keyword evidence="10 14" id="KW-0479">Metal-binding</keyword>
<dbReference type="Pfam" id="PF11858">
    <property type="entry name" value="DUF3378"/>
    <property type="match status" value="1"/>
</dbReference>
<evidence type="ECO:0000256" key="3">
    <source>
        <dbReference type="ARBA" id="ARBA00004065"/>
    </source>
</evidence>
<dbReference type="SUPFAM" id="SSF53098">
    <property type="entry name" value="Ribonuclease H-like"/>
    <property type="match status" value="1"/>
</dbReference>
<dbReference type="NCBIfam" id="TIGR00716">
    <property type="entry name" value="rnhC"/>
    <property type="match status" value="1"/>
</dbReference>
<dbReference type="GO" id="GO:0005737">
    <property type="term" value="C:cytoplasm"/>
    <property type="evidence" value="ECO:0007669"/>
    <property type="project" value="UniProtKB-SubCell"/>
</dbReference>
<keyword evidence="18" id="KW-1185">Reference proteome</keyword>
<dbReference type="PATRIC" id="fig|1430899.3.peg.303"/>
<dbReference type="InterPro" id="IPR001352">
    <property type="entry name" value="RNase_HII/HIII"/>
</dbReference>
<evidence type="ECO:0000256" key="13">
    <source>
        <dbReference type="ARBA" id="ARBA00022842"/>
    </source>
</evidence>
<evidence type="ECO:0000313" key="18">
    <source>
        <dbReference type="Proteomes" id="UP000052258"/>
    </source>
</evidence>
<comment type="cofactor">
    <cofactor evidence="2">
        <name>Mg(2+)</name>
        <dbReference type="ChEBI" id="CHEBI:18420"/>
    </cofactor>
</comment>
<dbReference type="GO" id="GO:0043137">
    <property type="term" value="P:DNA replication, removal of RNA primer"/>
    <property type="evidence" value="ECO:0007669"/>
    <property type="project" value="TreeGrafter"/>
</dbReference>
<dbReference type="FunFam" id="3.30.420.10:FF:000047">
    <property type="entry name" value="Ribonuclease HIII"/>
    <property type="match status" value="1"/>
</dbReference>
<feature type="binding site" evidence="14 15">
    <location>
        <position position="100"/>
    </location>
    <ligand>
        <name>a divalent metal cation</name>
        <dbReference type="ChEBI" id="CHEBI:60240"/>
    </ligand>
</feature>
<evidence type="ECO:0000256" key="4">
    <source>
        <dbReference type="ARBA" id="ARBA00004496"/>
    </source>
</evidence>
<dbReference type="GO" id="GO:0004523">
    <property type="term" value="F:RNA-DNA hybrid ribonuclease activity"/>
    <property type="evidence" value="ECO:0007669"/>
    <property type="project" value="UniProtKB-UniRule"/>
</dbReference>
<evidence type="ECO:0000256" key="2">
    <source>
        <dbReference type="ARBA" id="ARBA00001946"/>
    </source>
</evidence>
<dbReference type="InterPro" id="IPR036397">
    <property type="entry name" value="RNaseH_sf"/>
</dbReference>
<dbReference type="PIRSF" id="PIRSF037748">
    <property type="entry name" value="RnhC"/>
    <property type="match status" value="1"/>
</dbReference>
<feature type="binding site" evidence="14 15">
    <location>
        <position position="101"/>
    </location>
    <ligand>
        <name>a divalent metal cation</name>
        <dbReference type="ChEBI" id="CHEBI:60240"/>
    </ligand>
</feature>
<evidence type="ECO:0000256" key="5">
    <source>
        <dbReference type="ARBA" id="ARBA00008378"/>
    </source>
</evidence>
<comment type="cofactor">
    <cofactor evidence="14 15">
        <name>Mn(2+)</name>
        <dbReference type="ChEBI" id="CHEBI:29035"/>
    </cofactor>
    <cofactor evidence="14 15">
        <name>Mg(2+)</name>
        <dbReference type="ChEBI" id="CHEBI:18420"/>
    </cofactor>
    <text evidence="14 15">Manganese or magnesium. Binds 1 divalent metal ion per monomer in the absence of substrate. May bind a second metal ion after substrate binding.</text>
</comment>
<comment type="subcellular location">
    <subcellularLocation>
        <location evidence="4 14">Cytoplasm</location>
    </subcellularLocation>
</comment>
<dbReference type="PROSITE" id="PS51975">
    <property type="entry name" value="RNASE_H_2"/>
    <property type="match status" value="1"/>
</dbReference>
<dbReference type="GO" id="GO:0003723">
    <property type="term" value="F:RNA binding"/>
    <property type="evidence" value="ECO:0007669"/>
    <property type="project" value="UniProtKB-UniRule"/>
</dbReference>
<dbReference type="CDD" id="cd14796">
    <property type="entry name" value="RNAse_HIII_N"/>
    <property type="match status" value="1"/>
</dbReference>